<evidence type="ECO:0000313" key="3">
    <source>
        <dbReference type="EMBL" id="KAF6142956.1"/>
    </source>
</evidence>
<dbReference type="Gene3D" id="3.40.50.1820">
    <property type="entry name" value="alpha/beta hydrolase"/>
    <property type="match status" value="1"/>
</dbReference>
<proteinExistence type="inferred from homology"/>
<dbReference type="InterPro" id="IPR029058">
    <property type="entry name" value="AB_hydrolase_fold"/>
</dbReference>
<organism evidence="3 4">
    <name type="scientific">Kingdonia uniflora</name>
    <dbReference type="NCBI Taxonomy" id="39325"/>
    <lineage>
        <taxon>Eukaryota</taxon>
        <taxon>Viridiplantae</taxon>
        <taxon>Streptophyta</taxon>
        <taxon>Embryophyta</taxon>
        <taxon>Tracheophyta</taxon>
        <taxon>Spermatophyta</taxon>
        <taxon>Magnoliopsida</taxon>
        <taxon>Ranunculales</taxon>
        <taxon>Circaeasteraceae</taxon>
        <taxon>Kingdonia</taxon>
    </lineage>
</organism>
<reference evidence="3 4" key="1">
    <citation type="journal article" date="2020" name="IScience">
        <title>Genome Sequencing of the Endangered Kingdonia uniflora (Circaeasteraceae, Ranunculales) Reveals Potential Mechanisms of Evolutionary Specialization.</title>
        <authorList>
            <person name="Sun Y."/>
            <person name="Deng T."/>
            <person name="Zhang A."/>
            <person name="Moore M.J."/>
            <person name="Landis J.B."/>
            <person name="Lin N."/>
            <person name="Zhang H."/>
            <person name="Zhang X."/>
            <person name="Huang J."/>
            <person name="Zhang X."/>
            <person name="Sun H."/>
            <person name="Wang H."/>
        </authorList>
    </citation>
    <scope>NUCLEOTIDE SEQUENCE [LARGE SCALE GENOMIC DNA]</scope>
    <source>
        <strain evidence="3">TB1705</strain>
        <tissue evidence="3">Leaf</tissue>
    </source>
</reference>
<comment type="caution">
    <text evidence="3">The sequence shown here is derived from an EMBL/GenBank/DDBJ whole genome shotgun (WGS) entry which is preliminary data.</text>
</comment>
<dbReference type="Pfam" id="PF00450">
    <property type="entry name" value="Peptidase_S10"/>
    <property type="match status" value="1"/>
</dbReference>
<dbReference type="GO" id="GO:0005773">
    <property type="term" value="C:vacuole"/>
    <property type="evidence" value="ECO:0007669"/>
    <property type="project" value="TreeGrafter"/>
</dbReference>
<keyword evidence="4" id="KW-1185">Reference proteome</keyword>
<dbReference type="GO" id="GO:0004185">
    <property type="term" value="F:serine-type carboxypeptidase activity"/>
    <property type="evidence" value="ECO:0007669"/>
    <property type="project" value="InterPro"/>
</dbReference>
<comment type="similarity">
    <text evidence="1">Belongs to the peptidase S10 family.</text>
</comment>
<evidence type="ECO:0000313" key="4">
    <source>
        <dbReference type="Proteomes" id="UP000541444"/>
    </source>
</evidence>
<evidence type="ECO:0000256" key="2">
    <source>
        <dbReference type="SAM" id="MobiDB-lite"/>
    </source>
</evidence>
<dbReference type="PANTHER" id="PTHR11802:SF446">
    <property type="entry name" value="SERINE CARBOXYPEPTIDASE-LIKE 49"/>
    <property type="match status" value="1"/>
</dbReference>
<dbReference type="InterPro" id="IPR001563">
    <property type="entry name" value="Peptidase_S10"/>
</dbReference>
<dbReference type="EMBL" id="JACGCM010002226">
    <property type="protein sequence ID" value="KAF6142956.1"/>
    <property type="molecule type" value="Genomic_DNA"/>
</dbReference>
<dbReference type="Proteomes" id="UP000541444">
    <property type="component" value="Unassembled WGS sequence"/>
</dbReference>
<dbReference type="PANTHER" id="PTHR11802">
    <property type="entry name" value="SERINE PROTEASE FAMILY S10 SERINE CARBOXYPEPTIDASE"/>
    <property type="match status" value="1"/>
</dbReference>
<dbReference type="GO" id="GO:0006508">
    <property type="term" value="P:proteolysis"/>
    <property type="evidence" value="ECO:0007669"/>
    <property type="project" value="InterPro"/>
</dbReference>
<name>A0A7J7LJW2_9MAGN</name>
<sequence length="465" mass="54312">MFYFFFESRTKKDPVVLWLTRGLGCSSELAAFYENGPFNIAKNLSLVLNEYGWDQALSYLYVDQPTKTSFSYSFDNRDLRHNEDGVSNDLYDFLQFGDVDFNDESAPQRNDLRFGYAEESLGAQPTEGDPVNEENVEAPPMADPPQTEEPDCLRVHHHALTWHLEKESTIVRDLVILADIDSEGGSLEDERPEKATECEELRVRIELMKKDIILNDIVHEQYVKSFEKLPARLEEKRRECKLLQDINAKLAEQSERQHPDAVPEAWRQAMKKEFHSGELVEKDDPTFIELFDQYDKFYTIEQQRPKGDYQEDFTAMGKNQDKLMEVRRVNVVLKKKINETLFQLHMGHFLATCYEKVVAFISNHEAYTFLLLFWLRKNNHISNEKRFENLVGDTTKFWWVGLGSDKQYVRLFTRYGAQMPPASTLRLAHVDLGLRGDFQRDMVQKWFGVTNKLFKVLLKENNVKG</sequence>
<protein>
    <submittedName>
        <fullName evidence="3">Uncharacterized protein</fullName>
    </submittedName>
</protein>
<feature type="region of interest" description="Disordered" evidence="2">
    <location>
        <begin position="121"/>
        <end position="149"/>
    </location>
</feature>
<accession>A0A7J7LJW2</accession>
<gene>
    <name evidence="3" type="ORF">GIB67_003912</name>
</gene>
<dbReference type="OrthoDB" id="443318at2759"/>
<evidence type="ECO:0000256" key="1">
    <source>
        <dbReference type="ARBA" id="ARBA00009431"/>
    </source>
</evidence>
<dbReference type="SUPFAM" id="SSF53474">
    <property type="entry name" value="alpha/beta-Hydrolases"/>
    <property type="match status" value="1"/>
</dbReference>
<dbReference type="AlphaFoldDB" id="A0A7J7LJW2"/>